<evidence type="ECO:0000313" key="1">
    <source>
        <dbReference type="EMBL" id="EOR93992.1"/>
    </source>
</evidence>
<gene>
    <name evidence="1" type="ORF">ADIARSV_2826</name>
</gene>
<accession>R9GQ75</accession>
<dbReference type="STRING" id="1150600.ADIARSV_2826"/>
<evidence type="ECO:0000313" key="2">
    <source>
        <dbReference type="Proteomes" id="UP000014174"/>
    </source>
</evidence>
<dbReference type="Proteomes" id="UP000014174">
    <property type="component" value="Unassembled WGS sequence"/>
</dbReference>
<reference evidence="1 2" key="1">
    <citation type="journal article" date="2013" name="Genome Announc.">
        <title>Draft Genome Sequence of Arcticibacter svalbardensis Strain MN12-7T, a Member of the Family Sphingobacteriaceae Isolated from an Arctic Soil Sample.</title>
        <authorList>
            <person name="Shivaji S."/>
            <person name="Ara S."/>
            <person name="Prasad S."/>
            <person name="Manasa B.P."/>
            <person name="Begum Z."/>
            <person name="Singh A."/>
            <person name="Kumar Pinnaka A."/>
        </authorList>
    </citation>
    <scope>NUCLEOTIDE SEQUENCE [LARGE SCALE GENOMIC DNA]</scope>
    <source>
        <strain evidence="1 2">MN12-7</strain>
    </source>
</reference>
<protein>
    <submittedName>
        <fullName evidence="1">Uncharacterized protein</fullName>
    </submittedName>
</protein>
<proteinExistence type="predicted"/>
<keyword evidence="2" id="KW-1185">Reference proteome</keyword>
<dbReference type="EMBL" id="AQPN01000100">
    <property type="protein sequence ID" value="EOR93992.1"/>
    <property type="molecule type" value="Genomic_DNA"/>
</dbReference>
<name>R9GQ75_9SPHI</name>
<organism evidence="1 2">
    <name type="scientific">Arcticibacter svalbardensis MN12-7</name>
    <dbReference type="NCBI Taxonomy" id="1150600"/>
    <lineage>
        <taxon>Bacteria</taxon>
        <taxon>Pseudomonadati</taxon>
        <taxon>Bacteroidota</taxon>
        <taxon>Sphingobacteriia</taxon>
        <taxon>Sphingobacteriales</taxon>
        <taxon>Sphingobacteriaceae</taxon>
        <taxon>Arcticibacter</taxon>
    </lineage>
</organism>
<sequence>MASGQGAEKVRRRWAEAAEKLRAKSGVARPDIASISS</sequence>
<dbReference type="AlphaFoldDB" id="R9GQ75"/>
<comment type="caution">
    <text evidence="1">The sequence shown here is derived from an EMBL/GenBank/DDBJ whole genome shotgun (WGS) entry which is preliminary data.</text>
</comment>